<organism evidence="1 2">
    <name type="scientific">Atta colombica</name>
    <dbReference type="NCBI Taxonomy" id="520822"/>
    <lineage>
        <taxon>Eukaryota</taxon>
        <taxon>Metazoa</taxon>
        <taxon>Ecdysozoa</taxon>
        <taxon>Arthropoda</taxon>
        <taxon>Hexapoda</taxon>
        <taxon>Insecta</taxon>
        <taxon>Pterygota</taxon>
        <taxon>Neoptera</taxon>
        <taxon>Endopterygota</taxon>
        <taxon>Hymenoptera</taxon>
        <taxon>Apocrita</taxon>
        <taxon>Aculeata</taxon>
        <taxon>Formicoidea</taxon>
        <taxon>Formicidae</taxon>
        <taxon>Myrmicinae</taxon>
        <taxon>Atta</taxon>
    </lineage>
</organism>
<accession>A0A195AW88</accession>
<protein>
    <submittedName>
        <fullName evidence="1">Uncharacterized protein</fullName>
    </submittedName>
</protein>
<proteinExistence type="predicted"/>
<gene>
    <name evidence="1" type="ORF">ALC53_12955</name>
</gene>
<dbReference type="Proteomes" id="UP000078540">
    <property type="component" value="Unassembled WGS sequence"/>
</dbReference>
<evidence type="ECO:0000313" key="1">
    <source>
        <dbReference type="EMBL" id="KYM76513.1"/>
    </source>
</evidence>
<dbReference type="EMBL" id="KQ976725">
    <property type="protein sequence ID" value="KYM76513.1"/>
    <property type="molecule type" value="Genomic_DNA"/>
</dbReference>
<keyword evidence="2" id="KW-1185">Reference proteome</keyword>
<name>A0A195AW88_9HYME</name>
<dbReference type="AlphaFoldDB" id="A0A195AW88"/>
<evidence type="ECO:0000313" key="2">
    <source>
        <dbReference type="Proteomes" id="UP000078540"/>
    </source>
</evidence>
<sequence length="155" mass="17698">MREDFQSTHFRIGVCGSQSMALLPNKVFPFDHHDRNTEYSNYKIRSECASSGTPDRCLDLAKFDINEIGNHLSKLNLTNVPTVKMMTAGFKCPISALPFGTLKSDWARLLLLREAQPNGSIIKLKLIRLMRILIIAYYQMEERIDMMDSEAKIAK</sequence>
<reference evidence="1 2" key="1">
    <citation type="submission" date="2015-09" db="EMBL/GenBank/DDBJ databases">
        <title>Atta colombica WGS genome.</title>
        <authorList>
            <person name="Nygaard S."/>
            <person name="Hu H."/>
            <person name="Boomsma J."/>
            <person name="Zhang G."/>
        </authorList>
    </citation>
    <scope>NUCLEOTIDE SEQUENCE [LARGE SCALE GENOMIC DNA]</scope>
    <source>
        <strain evidence="1">Treedump-2</strain>
        <tissue evidence="1">Whole body</tissue>
    </source>
</reference>